<proteinExistence type="predicted"/>
<evidence type="ECO:0000313" key="4">
    <source>
        <dbReference type="EMBL" id="HFK98333.1"/>
    </source>
</evidence>
<organism evidence="4">
    <name type="scientific">Desulfacinum infernum</name>
    <dbReference type="NCBI Taxonomy" id="35837"/>
    <lineage>
        <taxon>Bacteria</taxon>
        <taxon>Pseudomonadati</taxon>
        <taxon>Thermodesulfobacteriota</taxon>
        <taxon>Syntrophobacteria</taxon>
        <taxon>Syntrophobacterales</taxon>
        <taxon>Syntrophobacteraceae</taxon>
        <taxon>Desulfacinum</taxon>
    </lineage>
</organism>
<name>A0A832EKP3_9BACT</name>
<feature type="coiled-coil region" evidence="1">
    <location>
        <begin position="458"/>
        <end position="499"/>
    </location>
</feature>
<feature type="compositionally biased region" description="Basic and acidic residues" evidence="2">
    <location>
        <begin position="350"/>
        <end position="362"/>
    </location>
</feature>
<sequence length="521" mass="58471">MIHRLVIQNFMTHKNTVLDLHRGVTVLTGPNNTGKSAVVEAIRCVAENPPSAQLIRHGASKAVVRLELDDGTRIQWERTAGAALYKVLFPDGTEETYAKVGRGAVPDDIRRLLRLHSLETDAGPIDVHIGNQRTPIFLLDQSGSQAAGFFAASTEAEYLLAMQQLLKERAAQAQRDRRRLQETIQAIDKNLQAFDALPTVAQAMQEAEGLYARLEVLRRAIPALNIVIQQAETLRDRCRTLSRTSQSLENLHTPPPLHETTPLLVDLQKLEKTIRLLKKTDYAADTLASLDGPPALKDTARLHALHTALDRMGYAVSQLSAQSAIHSQTEPPPTLFDTPALAHLTQRLEETQNRRRAEEHRRQAIQPLGPPPELNAVPALVRMTETMEALLRSLETAQAKHRELAHLEPLPEVRDPAGLIRITDALDRCRQAMDILEARKRRLAVVEPPPSLRDPEPLQRLLDHMEQLHNQCARALDQRETLEQQLEEKRREVQALIEVMPLCPFCRQPLNAEHFLEADHG</sequence>
<dbReference type="AlphaFoldDB" id="A0A832EKP3"/>
<dbReference type="SUPFAM" id="SSF52540">
    <property type="entry name" value="P-loop containing nucleoside triphosphate hydrolases"/>
    <property type="match status" value="1"/>
</dbReference>
<dbReference type="InterPro" id="IPR038729">
    <property type="entry name" value="Rad50/SbcC_AAA"/>
</dbReference>
<dbReference type="PANTHER" id="PTHR32114:SF2">
    <property type="entry name" value="ABC TRANSPORTER ABCH.3"/>
    <property type="match status" value="1"/>
</dbReference>
<gene>
    <name evidence="4" type="ORF">ENS06_13560</name>
</gene>
<dbReference type="InterPro" id="IPR027417">
    <property type="entry name" value="P-loop_NTPase"/>
</dbReference>
<dbReference type="GO" id="GO:0016887">
    <property type="term" value="F:ATP hydrolysis activity"/>
    <property type="evidence" value="ECO:0007669"/>
    <property type="project" value="InterPro"/>
</dbReference>
<feature type="coiled-coil region" evidence="1">
    <location>
        <begin position="163"/>
        <end position="251"/>
    </location>
</feature>
<dbReference type="Pfam" id="PF13476">
    <property type="entry name" value="AAA_23"/>
    <property type="match status" value="1"/>
</dbReference>
<feature type="domain" description="Rad50/SbcC-type AAA" evidence="3">
    <location>
        <begin position="4"/>
        <end position="188"/>
    </location>
</feature>
<accession>A0A832EKP3</accession>
<protein>
    <recommendedName>
        <fullName evidence="3">Rad50/SbcC-type AAA domain-containing protein</fullName>
    </recommendedName>
</protein>
<comment type="caution">
    <text evidence="4">The sequence shown here is derived from an EMBL/GenBank/DDBJ whole genome shotgun (WGS) entry which is preliminary data.</text>
</comment>
<dbReference type="EMBL" id="DSTK01000039">
    <property type="protein sequence ID" value="HFK98333.1"/>
    <property type="molecule type" value="Genomic_DNA"/>
</dbReference>
<dbReference type="GO" id="GO:0006302">
    <property type="term" value="P:double-strand break repair"/>
    <property type="evidence" value="ECO:0007669"/>
    <property type="project" value="InterPro"/>
</dbReference>
<feature type="region of interest" description="Disordered" evidence="2">
    <location>
        <begin position="350"/>
        <end position="373"/>
    </location>
</feature>
<reference evidence="4" key="1">
    <citation type="journal article" date="2020" name="mSystems">
        <title>Genome- and Community-Level Interaction Insights into Carbon Utilization and Element Cycling Functions of Hydrothermarchaeota in Hydrothermal Sediment.</title>
        <authorList>
            <person name="Zhou Z."/>
            <person name="Liu Y."/>
            <person name="Xu W."/>
            <person name="Pan J."/>
            <person name="Luo Z.H."/>
            <person name="Li M."/>
        </authorList>
    </citation>
    <scope>NUCLEOTIDE SEQUENCE [LARGE SCALE GENOMIC DNA]</scope>
    <source>
        <strain evidence="4">SpSt-456</strain>
    </source>
</reference>
<keyword evidence="1" id="KW-0175">Coiled coil</keyword>
<evidence type="ECO:0000256" key="2">
    <source>
        <dbReference type="SAM" id="MobiDB-lite"/>
    </source>
</evidence>
<dbReference type="Gene3D" id="3.40.50.300">
    <property type="entry name" value="P-loop containing nucleotide triphosphate hydrolases"/>
    <property type="match status" value="1"/>
</dbReference>
<dbReference type="PANTHER" id="PTHR32114">
    <property type="entry name" value="ABC TRANSPORTER ABCH.3"/>
    <property type="match status" value="1"/>
</dbReference>
<evidence type="ECO:0000256" key="1">
    <source>
        <dbReference type="SAM" id="Coils"/>
    </source>
</evidence>
<evidence type="ECO:0000259" key="3">
    <source>
        <dbReference type="Pfam" id="PF13476"/>
    </source>
</evidence>